<comment type="caution">
    <text evidence="6">The sequence shown here is derived from an EMBL/GenBank/DDBJ whole genome shotgun (WGS) entry which is preliminary data.</text>
</comment>
<dbReference type="InterPro" id="IPR036388">
    <property type="entry name" value="WH-like_DNA-bd_sf"/>
</dbReference>
<evidence type="ECO:0000256" key="1">
    <source>
        <dbReference type="ARBA" id="ARBA00011046"/>
    </source>
</evidence>
<dbReference type="Proteomes" id="UP000642107">
    <property type="component" value="Unassembled WGS sequence"/>
</dbReference>
<gene>
    <name evidence="6" type="ORF">IGS67_08725</name>
</gene>
<dbReference type="InterPro" id="IPR005650">
    <property type="entry name" value="BlaI_family"/>
</dbReference>
<name>A0ABR9DR27_9MICO</name>
<keyword evidence="7" id="KW-1185">Reference proteome</keyword>
<dbReference type="Gene3D" id="1.10.10.10">
    <property type="entry name" value="Winged helix-like DNA-binding domain superfamily/Winged helix DNA-binding domain"/>
    <property type="match status" value="1"/>
</dbReference>
<evidence type="ECO:0000256" key="3">
    <source>
        <dbReference type="ARBA" id="ARBA00023125"/>
    </source>
</evidence>
<keyword evidence="3" id="KW-0238">DNA-binding</keyword>
<dbReference type="SUPFAM" id="SSF46785">
    <property type="entry name" value="Winged helix' DNA-binding domain"/>
    <property type="match status" value="1"/>
</dbReference>
<evidence type="ECO:0000313" key="7">
    <source>
        <dbReference type="Proteomes" id="UP000642107"/>
    </source>
</evidence>
<proteinExistence type="inferred from homology"/>
<organism evidence="6 7">
    <name type="scientific">Flavimobilis rhizosphaerae</name>
    <dbReference type="NCBI Taxonomy" id="2775421"/>
    <lineage>
        <taxon>Bacteria</taxon>
        <taxon>Bacillati</taxon>
        <taxon>Actinomycetota</taxon>
        <taxon>Actinomycetes</taxon>
        <taxon>Micrococcales</taxon>
        <taxon>Jonesiaceae</taxon>
        <taxon>Flavimobilis</taxon>
    </lineage>
</organism>
<comment type="similarity">
    <text evidence="1">Belongs to the BlaI transcriptional regulatory family.</text>
</comment>
<accession>A0ABR9DR27</accession>
<keyword evidence="4" id="KW-0804">Transcription</keyword>
<evidence type="ECO:0000313" key="6">
    <source>
        <dbReference type="EMBL" id="MBD9699570.1"/>
    </source>
</evidence>
<dbReference type="Gene3D" id="6.10.140.850">
    <property type="match status" value="1"/>
</dbReference>
<evidence type="ECO:0000256" key="2">
    <source>
        <dbReference type="ARBA" id="ARBA00023015"/>
    </source>
</evidence>
<feature type="region of interest" description="Disordered" evidence="5">
    <location>
        <begin position="111"/>
        <end position="140"/>
    </location>
</feature>
<dbReference type="InterPro" id="IPR036390">
    <property type="entry name" value="WH_DNA-bd_sf"/>
</dbReference>
<reference evidence="6 7" key="1">
    <citation type="submission" date="2020-09" db="EMBL/GenBank/DDBJ databases">
        <title>Flavimobilis rhizosphaerae sp. nov., isolated from rhizosphere soil of Spartina alterniflora.</title>
        <authorList>
            <person name="Hanqin C."/>
        </authorList>
    </citation>
    <scope>NUCLEOTIDE SEQUENCE [LARGE SCALE GENOMIC DNA]</scope>
    <source>
        <strain evidence="6 7">GY 10621</strain>
    </source>
</reference>
<sequence length="140" mass="15115">MTDDTTRGRGALERDVLRVLWESDEPAGAADVRRRIAGRTPAYTTVATILERLVTKGLVHRADGGYVAAQSPENHASHAMLDVLAQAPDRSAALLRFVGNLDADDAALLARALGGEPPRTPRITRRNRPADPPAHPDDRP</sequence>
<protein>
    <submittedName>
        <fullName evidence="6">BlaI/MecI/CopY family transcriptional regulator</fullName>
    </submittedName>
</protein>
<evidence type="ECO:0000256" key="4">
    <source>
        <dbReference type="ARBA" id="ARBA00023163"/>
    </source>
</evidence>
<dbReference type="RefSeq" id="WP_192279772.1">
    <property type="nucleotide sequence ID" value="NZ_JACZDF010000004.1"/>
</dbReference>
<dbReference type="Pfam" id="PF03965">
    <property type="entry name" value="Penicillinase_R"/>
    <property type="match status" value="1"/>
</dbReference>
<evidence type="ECO:0000256" key="5">
    <source>
        <dbReference type="SAM" id="MobiDB-lite"/>
    </source>
</evidence>
<dbReference type="EMBL" id="JACZDF010000004">
    <property type="protein sequence ID" value="MBD9699570.1"/>
    <property type="molecule type" value="Genomic_DNA"/>
</dbReference>
<keyword evidence="2" id="KW-0805">Transcription regulation</keyword>